<keyword evidence="6" id="KW-0862">Zinc</keyword>
<evidence type="ECO:0000256" key="5">
    <source>
        <dbReference type="ARBA" id="ARBA00023163"/>
    </source>
</evidence>
<dbReference type="Proteomes" id="UP000298138">
    <property type="component" value="Unassembled WGS sequence"/>
</dbReference>
<keyword evidence="4" id="KW-0805">Transcription regulation</keyword>
<proteinExistence type="predicted"/>
<dbReference type="EMBL" id="ML220120">
    <property type="protein sequence ID" value="TGZ81172.1"/>
    <property type="molecule type" value="Genomic_DNA"/>
</dbReference>
<keyword evidence="3" id="KW-0808">Transferase</keyword>
<dbReference type="GO" id="GO:0008270">
    <property type="term" value="F:zinc ion binding"/>
    <property type="evidence" value="ECO:0007669"/>
    <property type="project" value="UniProtKB-KW"/>
</dbReference>
<sequence length="227" mass="26555">MTPDSAASDTPNCTICLEPVSDDCLALPCKHHYDHICLLSWLQLRPECPLCKAQIRFIRVFNSSTGKAVLHRVEQPPRASNPENPIILHNRASFRRRRHRPLSSQPEHVSEDTSVLQRRHIYRTGMRALHVGSNRISRFRNFAPRMVRDDEELQSRAKMWIRRELRVFKWTNENSEFILEYILAILKTIDIRSSTGAAEDMLTEFLGRDNAKIFIHELHEFLRFLIS</sequence>
<gene>
    <name evidence="8" type="ORF">EX30DRAFT_371539</name>
</gene>
<evidence type="ECO:0000256" key="1">
    <source>
        <dbReference type="ARBA" id="ARBA00000900"/>
    </source>
</evidence>
<keyword evidence="5" id="KW-0804">Transcription</keyword>
<organism evidence="8 9">
    <name type="scientific">Ascodesmis nigricans</name>
    <dbReference type="NCBI Taxonomy" id="341454"/>
    <lineage>
        <taxon>Eukaryota</taxon>
        <taxon>Fungi</taxon>
        <taxon>Dikarya</taxon>
        <taxon>Ascomycota</taxon>
        <taxon>Pezizomycotina</taxon>
        <taxon>Pezizomycetes</taxon>
        <taxon>Pezizales</taxon>
        <taxon>Ascodesmidaceae</taxon>
        <taxon>Ascodesmis</taxon>
    </lineage>
</organism>
<keyword evidence="9" id="KW-1185">Reference proteome</keyword>
<dbReference type="GO" id="GO:0000209">
    <property type="term" value="P:protein polyubiquitination"/>
    <property type="evidence" value="ECO:0007669"/>
    <property type="project" value="TreeGrafter"/>
</dbReference>
<dbReference type="Pfam" id="PF13639">
    <property type="entry name" value="zf-RING_2"/>
    <property type="match status" value="1"/>
</dbReference>
<keyword evidence="6" id="KW-0479">Metal-binding</keyword>
<evidence type="ECO:0000256" key="2">
    <source>
        <dbReference type="ARBA" id="ARBA00012483"/>
    </source>
</evidence>
<reference evidence="8 9" key="1">
    <citation type="submission" date="2019-04" db="EMBL/GenBank/DDBJ databases">
        <title>Comparative genomics and transcriptomics to analyze fruiting body development in filamentous ascomycetes.</title>
        <authorList>
            <consortium name="DOE Joint Genome Institute"/>
            <person name="Lutkenhaus R."/>
            <person name="Traeger S."/>
            <person name="Breuer J."/>
            <person name="Kuo A."/>
            <person name="Lipzen A."/>
            <person name="Pangilinan J."/>
            <person name="Dilworth D."/>
            <person name="Sandor L."/>
            <person name="Poggeler S."/>
            <person name="Barry K."/>
            <person name="Grigoriev I.V."/>
            <person name="Nowrousian M."/>
        </authorList>
    </citation>
    <scope>NUCLEOTIDE SEQUENCE [LARGE SCALE GENOMIC DNA]</scope>
    <source>
        <strain evidence="8 9">CBS 389.68</strain>
    </source>
</reference>
<accession>A0A4S2MWX2</accession>
<dbReference type="GO" id="GO:0006513">
    <property type="term" value="P:protein monoubiquitination"/>
    <property type="evidence" value="ECO:0007669"/>
    <property type="project" value="TreeGrafter"/>
</dbReference>
<dbReference type="SUPFAM" id="SSF57850">
    <property type="entry name" value="RING/U-box"/>
    <property type="match status" value="1"/>
</dbReference>
<evidence type="ECO:0000256" key="3">
    <source>
        <dbReference type="ARBA" id="ARBA00022679"/>
    </source>
</evidence>
<dbReference type="PANTHER" id="PTHR46077">
    <property type="entry name" value="E3 UBIQUITIN-PROTEIN LIGASE TOPORS"/>
    <property type="match status" value="1"/>
</dbReference>
<dbReference type="EC" id="2.3.2.27" evidence="2"/>
<dbReference type="STRING" id="341454.A0A4S2MWX2"/>
<dbReference type="PANTHER" id="PTHR46077:SF1">
    <property type="entry name" value="TOP1 BINDING ARGININE_SERINE RICH PROTEIN, E3 UBIQUITIN LIGASE"/>
    <property type="match status" value="1"/>
</dbReference>
<dbReference type="GO" id="GO:0061630">
    <property type="term" value="F:ubiquitin protein ligase activity"/>
    <property type="evidence" value="ECO:0007669"/>
    <property type="project" value="UniProtKB-EC"/>
</dbReference>
<dbReference type="InterPro" id="IPR013083">
    <property type="entry name" value="Znf_RING/FYVE/PHD"/>
</dbReference>
<dbReference type="AlphaFoldDB" id="A0A4S2MWX2"/>
<dbReference type="OrthoDB" id="444265at2759"/>
<evidence type="ECO:0000259" key="7">
    <source>
        <dbReference type="PROSITE" id="PS50089"/>
    </source>
</evidence>
<evidence type="ECO:0000256" key="4">
    <source>
        <dbReference type="ARBA" id="ARBA00023015"/>
    </source>
</evidence>
<name>A0A4S2MWX2_9PEZI</name>
<comment type="catalytic activity">
    <reaction evidence="1">
        <text>S-ubiquitinyl-[E2 ubiquitin-conjugating enzyme]-L-cysteine + [acceptor protein]-L-lysine = [E2 ubiquitin-conjugating enzyme]-L-cysteine + N(6)-ubiquitinyl-[acceptor protein]-L-lysine.</text>
        <dbReference type="EC" id="2.3.2.27"/>
    </reaction>
</comment>
<dbReference type="InParanoid" id="A0A4S2MWX2"/>
<protein>
    <recommendedName>
        <fullName evidence="2">RING-type E3 ubiquitin transferase</fullName>
        <ecNumber evidence="2">2.3.2.27</ecNumber>
    </recommendedName>
</protein>
<evidence type="ECO:0000313" key="9">
    <source>
        <dbReference type="Proteomes" id="UP000298138"/>
    </source>
</evidence>
<keyword evidence="6" id="KW-0863">Zinc-finger</keyword>
<dbReference type="Gene3D" id="3.30.40.10">
    <property type="entry name" value="Zinc/RING finger domain, C3HC4 (zinc finger)"/>
    <property type="match status" value="1"/>
</dbReference>
<dbReference type="InterPro" id="IPR001841">
    <property type="entry name" value="Znf_RING"/>
</dbReference>
<evidence type="ECO:0000256" key="6">
    <source>
        <dbReference type="PROSITE-ProRule" id="PRU00175"/>
    </source>
</evidence>
<dbReference type="SMART" id="SM00184">
    <property type="entry name" value="RING"/>
    <property type="match status" value="1"/>
</dbReference>
<feature type="domain" description="RING-type" evidence="7">
    <location>
        <begin position="13"/>
        <end position="52"/>
    </location>
</feature>
<evidence type="ECO:0000313" key="8">
    <source>
        <dbReference type="EMBL" id="TGZ81172.1"/>
    </source>
</evidence>
<dbReference type="PROSITE" id="PS50089">
    <property type="entry name" value="ZF_RING_2"/>
    <property type="match status" value="1"/>
</dbReference>